<dbReference type="Pfam" id="PF12874">
    <property type="entry name" value="zf-met"/>
    <property type="match status" value="5"/>
</dbReference>
<dbReference type="GO" id="GO:0008270">
    <property type="term" value="F:zinc ion binding"/>
    <property type="evidence" value="ECO:0007669"/>
    <property type="project" value="InterPro"/>
</dbReference>
<keyword evidence="3" id="KW-1185">Reference proteome</keyword>
<sequence>MEDDISQENPNSISKIPTLLVDHSLQMQGEFLMKKEEDGGGKNSLMEVVQLEIDMEKKKIREEIIASQIIRRRELEAEVRMEIMMEEQSMGMRRFYRDSNYVDPCMLMNNSYGFLGFRDGPSYFHKNLLNVGSSVDEFGKNVKLIGGIDDPLQIKNNVFGDEGEKQQIHDEVELGKRPFERDPSLVAAQVAGKYVAGVGGEEVLGQAMPSSGISGRKRKAETSVVVSDEETASGALQKKKWYCSLCGVSATSAGGLNLHLHGKKHKAKEAVTKSGDTGSNTSNTSADSYSVENSMHPMEQAVSDVHVNKVQPMEEEKSQVQPMDEKKSLVTKKWECSLCQLSVTSEALLKSHLQGKKHKAKEAVTISGNTASNISTDSYSVENSMQPMEQLVGQVQPMEQMVSQVQTTEEEKSQVLPVDEETSQVQPMEEEKSKVQLTEEKKSLVAKKWECSLCQLSVTSETLLKSHLQGKKHKAKEAKLGVGQGMSGNCGEPAKEKNVDAKKWYCSLCQVSAASEKNLNDHFQGKKHKAKAGLADQEAGNMDSDSIDISKDEGEEGLMNEQEKTNTRTEPRKIQVSEQGIVDSLNTVKTGLEGDEAETEELEKSDYNSQEMDGKPVKLWHCKMCNEGTYDEATMANHRKSSKHMNMLREIGGCLIVVSNMHKEADEGEKGSQDAALE</sequence>
<dbReference type="SMART" id="SM00355">
    <property type="entry name" value="ZnF_C2H2"/>
    <property type="match status" value="5"/>
</dbReference>
<accession>A0A9R0JHQ3</accession>
<dbReference type="Proteomes" id="UP000813463">
    <property type="component" value="Chromosome 1"/>
</dbReference>
<dbReference type="PROSITE" id="PS00028">
    <property type="entry name" value="ZINC_FINGER_C2H2_1"/>
    <property type="match status" value="2"/>
</dbReference>
<dbReference type="Gene3D" id="3.30.160.60">
    <property type="entry name" value="Classic Zinc Finger"/>
    <property type="match status" value="4"/>
</dbReference>
<dbReference type="KEGG" id="soe:110775033"/>
<evidence type="ECO:0000313" key="4">
    <source>
        <dbReference type="RefSeq" id="XP_021835328.2"/>
    </source>
</evidence>
<evidence type="ECO:0000259" key="2">
    <source>
        <dbReference type="PROSITE" id="PS00028"/>
    </source>
</evidence>
<dbReference type="RefSeq" id="XP_021835328.2">
    <property type="nucleotide sequence ID" value="XM_021979636.2"/>
</dbReference>
<name>A0A9R0JHQ3_SPIOL</name>
<dbReference type="AlphaFoldDB" id="A0A9R0JHQ3"/>
<feature type="compositionally biased region" description="Basic and acidic residues" evidence="1">
    <location>
        <begin position="602"/>
        <end position="612"/>
    </location>
</feature>
<dbReference type="InterPro" id="IPR013087">
    <property type="entry name" value="Znf_C2H2_type"/>
</dbReference>
<gene>
    <name evidence="4" type="primary">LOC110775033</name>
</gene>
<dbReference type="GO" id="GO:0003676">
    <property type="term" value="F:nucleic acid binding"/>
    <property type="evidence" value="ECO:0007669"/>
    <property type="project" value="InterPro"/>
</dbReference>
<evidence type="ECO:0000313" key="3">
    <source>
        <dbReference type="Proteomes" id="UP000813463"/>
    </source>
</evidence>
<feature type="domain" description="C2H2-type" evidence="2">
    <location>
        <begin position="336"/>
        <end position="358"/>
    </location>
</feature>
<organism evidence="3 4">
    <name type="scientific">Spinacia oleracea</name>
    <name type="common">Spinach</name>
    <dbReference type="NCBI Taxonomy" id="3562"/>
    <lineage>
        <taxon>Eukaryota</taxon>
        <taxon>Viridiplantae</taxon>
        <taxon>Streptophyta</taxon>
        <taxon>Embryophyta</taxon>
        <taxon>Tracheophyta</taxon>
        <taxon>Spermatophyta</taxon>
        <taxon>Magnoliopsida</taxon>
        <taxon>eudicotyledons</taxon>
        <taxon>Gunneridae</taxon>
        <taxon>Pentapetalae</taxon>
        <taxon>Caryophyllales</taxon>
        <taxon>Chenopodiaceae</taxon>
        <taxon>Chenopodioideae</taxon>
        <taxon>Anserineae</taxon>
        <taxon>Spinacia</taxon>
    </lineage>
</organism>
<reference evidence="3" key="1">
    <citation type="journal article" date="2021" name="Nat. Commun.">
        <title>Genomic analyses provide insights into spinach domestication and the genetic basis of agronomic traits.</title>
        <authorList>
            <person name="Cai X."/>
            <person name="Sun X."/>
            <person name="Xu C."/>
            <person name="Sun H."/>
            <person name="Wang X."/>
            <person name="Ge C."/>
            <person name="Zhang Z."/>
            <person name="Wang Q."/>
            <person name="Fei Z."/>
            <person name="Jiao C."/>
            <person name="Wang Q."/>
        </authorList>
    </citation>
    <scope>NUCLEOTIDE SEQUENCE [LARGE SCALE GENOMIC DNA]</scope>
    <source>
        <strain evidence="3">cv. Varoflay</strain>
    </source>
</reference>
<feature type="domain" description="C2H2-type" evidence="2">
    <location>
        <begin position="451"/>
        <end position="473"/>
    </location>
</feature>
<evidence type="ECO:0000256" key="1">
    <source>
        <dbReference type="SAM" id="MobiDB-lite"/>
    </source>
</evidence>
<dbReference type="GeneID" id="110775033"/>
<feature type="compositionally biased region" description="Basic and acidic residues" evidence="1">
    <location>
        <begin position="561"/>
        <end position="570"/>
    </location>
</feature>
<feature type="region of interest" description="Disordered" evidence="1">
    <location>
        <begin position="408"/>
        <end position="434"/>
    </location>
</feature>
<dbReference type="PANTHER" id="PTHR47487">
    <property type="entry name" value="OS06G0651300 PROTEIN-RELATED"/>
    <property type="match status" value="1"/>
</dbReference>
<protein>
    <submittedName>
        <fullName evidence="4">Uncharacterized protein isoform X1</fullName>
    </submittedName>
</protein>
<feature type="region of interest" description="Disordered" evidence="1">
    <location>
        <begin position="531"/>
        <end position="570"/>
    </location>
</feature>
<feature type="region of interest" description="Disordered" evidence="1">
    <location>
        <begin position="592"/>
        <end position="612"/>
    </location>
</feature>
<feature type="compositionally biased region" description="Low complexity" evidence="1">
    <location>
        <begin position="274"/>
        <end position="288"/>
    </location>
</feature>
<feature type="region of interest" description="Disordered" evidence="1">
    <location>
        <begin position="268"/>
        <end position="290"/>
    </location>
</feature>
<dbReference type="SMART" id="SM00451">
    <property type="entry name" value="ZnF_U1"/>
    <property type="match status" value="5"/>
</dbReference>
<dbReference type="InterPro" id="IPR036236">
    <property type="entry name" value="Znf_C2H2_sf"/>
</dbReference>
<proteinExistence type="predicted"/>
<reference evidence="4" key="2">
    <citation type="submission" date="2025-08" db="UniProtKB">
        <authorList>
            <consortium name="RefSeq"/>
        </authorList>
    </citation>
    <scope>IDENTIFICATION</scope>
    <source>
        <tissue evidence="4">Leaf</tissue>
    </source>
</reference>
<dbReference type="InterPro" id="IPR003604">
    <property type="entry name" value="Matrin/U1-like-C_Znf_C2H2"/>
</dbReference>
<dbReference type="SUPFAM" id="SSF57667">
    <property type="entry name" value="beta-beta-alpha zinc fingers"/>
    <property type="match status" value="5"/>
</dbReference>
<dbReference type="PANTHER" id="PTHR47487:SF22">
    <property type="entry name" value="ZINC FINGER HOMEOBOX PROTEIN 4-LIKE ISOFORM X1"/>
    <property type="match status" value="1"/>
</dbReference>